<dbReference type="InterPro" id="IPR002641">
    <property type="entry name" value="PNPLA_dom"/>
</dbReference>
<evidence type="ECO:0000313" key="6">
    <source>
        <dbReference type="Proteomes" id="UP000822862"/>
    </source>
</evidence>
<evidence type="ECO:0000259" key="4">
    <source>
        <dbReference type="PROSITE" id="PS51635"/>
    </source>
</evidence>
<dbReference type="PROSITE" id="PS51635">
    <property type="entry name" value="PNPLA"/>
    <property type="match status" value="1"/>
</dbReference>
<organism evidence="5 6">
    <name type="scientific">Candidatus Rhabdochlamydia porcellionis</name>
    <dbReference type="NCBI Taxonomy" id="225148"/>
    <lineage>
        <taxon>Bacteria</taxon>
        <taxon>Pseudomonadati</taxon>
        <taxon>Chlamydiota</taxon>
        <taxon>Chlamydiia</taxon>
        <taxon>Parachlamydiales</taxon>
        <taxon>Candidatus Rhabdochlamydiaceae</taxon>
        <taxon>Candidatus Rhabdochlamydia</taxon>
    </lineage>
</organism>
<dbReference type="Pfam" id="PF01734">
    <property type="entry name" value="Patatin"/>
    <property type="match status" value="1"/>
</dbReference>
<feature type="short sequence motif" description="GXGXXG" evidence="3">
    <location>
        <begin position="16"/>
        <end position="21"/>
    </location>
</feature>
<dbReference type="SUPFAM" id="SSF52151">
    <property type="entry name" value="FabD/lysophospholipase-like"/>
    <property type="match status" value="1"/>
</dbReference>
<feature type="active site" description="Nucleophile" evidence="3">
    <location>
        <position position="50"/>
    </location>
</feature>
<keyword evidence="6" id="KW-1185">Reference proteome</keyword>
<reference evidence="5 6" key="1">
    <citation type="submission" date="2020-01" db="EMBL/GenBank/DDBJ databases">
        <authorList>
            <person name="Sixt B."/>
            <person name="Schulz F."/>
            <person name="Kostanjsek R."/>
            <person name="Koestlbacher S."/>
            <person name="Collingro A."/>
            <person name="Toenshoff E."/>
            <person name="Horn M."/>
        </authorList>
    </citation>
    <scope>NUCLEOTIDE SEQUENCE [LARGE SCALE GENOMIC DNA]</scope>
    <source>
        <strain evidence="5 6">15C</strain>
    </source>
</reference>
<proteinExistence type="inferred from homology"/>
<feature type="domain" description="PNPLA" evidence="4">
    <location>
        <begin position="12"/>
        <end position="194"/>
    </location>
</feature>
<keyword evidence="2 3" id="KW-0443">Lipid metabolism</keyword>
<accession>A0ABX8Z0Z9</accession>
<dbReference type="EMBL" id="CP075585">
    <property type="protein sequence ID" value="QZA58568.1"/>
    <property type="molecule type" value="Genomic_DNA"/>
</dbReference>
<dbReference type="InterPro" id="IPR016035">
    <property type="entry name" value="Acyl_Trfase/lysoPLipase"/>
</dbReference>
<name>A0ABX8Z0Z9_9BACT</name>
<keyword evidence="3" id="KW-0442">Lipid degradation</keyword>
<feature type="short sequence motif" description="DGA/G" evidence="3">
    <location>
        <begin position="180"/>
        <end position="182"/>
    </location>
</feature>
<dbReference type="RefSeq" id="WP_194844917.1">
    <property type="nucleotide sequence ID" value="NZ_CP075585.1"/>
</dbReference>
<feature type="short sequence motif" description="GXSXG" evidence="3">
    <location>
        <begin position="48"/>
        <end position="52"/>
    </location>
</feature>
<evidence type="ECO:0000256" key="2">
    <source>
        <dbReference type="ARBA" id="ARBA00023098"/>
    </source>
</evidence>
<evidence type="ECO:0000256" key="3">
    <source>
        <dbReference type="PROSITE-ProRule" id="PRU01161"/>
    </source>
</evidence>
<keyword evidence="3" id="KW-0378">Hydrolase</keyword>
<dbReference type="Proteomes" id="UP000822862">
    <property type="component" value="Chromosome"/>
</dbReference>
<comment type="similarity">
    <text evidence="1">Belongs to the patatin family.</text>
</comment>
<sequence length="338" mass="37742">MMNSKREKILILVMQGGGTRGILQAKFLELLEKEMNTSTFELFDFFSGISIGGIHALMIAVNRSNASEIFNLYSKRTISKVFSKNSWFFLPMILSPKYKGKGKLSVLKDLFSDKTLSLAKKPVLVSAYDFIHAFSYFFSTFTQNPITLQTRVADIADATSAAPTYFPPTYSVPANTFFLDGGLIASNPAVSALIEAIKAGYAIENIKILSLGTGKDKSESIAFGKKSQKWGAVQWFTKGRLMEKIFDAPANASVHQSRILLKENFLHIPFELDTDSFPLDEVNQVALQKLVKISENQFLISRESVKKFLKWEEEPAKVDSLCKQEEQVKADSLCADPQ</sequence>
<gene>
    <name evidence="5" type="ORF">RHAB15C_0000444</name>
</gene>
<evidence type="ECO:0000313" key="5">
    <source>
        <dbReference type="EMBL" id="QZA58568.1"/>
    </source>
</evidence>
<reference evidence="5 6" key="2">
    <citation type="submission" date="2021-05" db="EMBL/GenBank/DDBJ databases">
        <title>Ecology and evolution of chlamydial symbionts of arthropods.</title>
        <authorList>
            <person name="Halter T."/>
            <person name="Sixt B.S."/>
            <person name="Toenshoff E.R."/>
            <person name="Koestlbacher S."/>
            <person name="Schulz F."/>
            <person name="Kostanjsek R."/>
            <person name="Collingro A."/>
            <person name="Hendrickx F."/>
            <person name="Horn M."/>
        </authorList>
    </citation>
    <scope>NUCLEOTIDE SEQUENCE [LARGE SCALE GENOMIC DNA]</scope>
    <source>
        <strain evidence="5 6">15C</strain>
    </source>
</reference>
<protein>
    <submittedName>
        <fullName evidence="5">Patatin-like phospholipase</fullName>
    </submittedName>
</protein>
<dbReference type="PANTHER" id="PTHR32176:SF92">
    <property type="entry name" value="XYLOSE ISOMERASE"/>
    <property type="match status" value="1"/>
</dbReference>
<feature type="active site" description="Proton acceptor" evidence="3">
    <location>
        <position position="180"/>
    </location>
</feature>
<dbReference type="CDD" id="cd07199">
    <property type="entry name" value="Pat17_PNPLA8_PNPLA9_like"/>
    <property type="match status" value="1"/>
</dbReference>
<dbReference type="Gene3D" id="3.40.1090.10">
    <property type="entry name" value="Cytosolic phospholipase A2 catalytic domain"/>
    <property type="match status" value="1"/>
</dbReference>
<evidence type="ECO:0000256" key="1">
    <source>
        <dbReference type="ARBA" id="ARBA00010240"/>
    </source>
</evidence>
<dbReference type="PANTHER" id="PTHR32176">
    <property type="entry name" value="XYLOSE ISOMERASE"/>
    <property type="match status" value="1"/>
</dbReference>